<evidence type="ECO:0000313" key="1">
    <source>
        <dbReference type="EMBL" id="CAL1541045.1"/>
    </source>
</evidence>
<organism evidence="1 2">
    <name type="scientific">Lymnaea stagnalis</name>
    <name type="common">Great pond snail</name>
    <name type="synonym">Helix stagnalis</name>
    <dbReference type="NCBI Taxonomy" id="6523"/>
    <lineage>
        <taxon>Eukaryota</taxon>
        <taxon>Metazoa</taxon>
        <taxon>Spiralia</taxon>
        <taxon>Lophotrochozoa</taxon>
        <taxon>Mollusca</taxon>
        <taxon>Gastropoda</taxon>
        <taxon>Heterobranchia</taxon>
        <taxon>Euthyneura</taxon>
        <taxon>Panpulmonata</taxon>
        <taxon>Hygrophila</taxon>
        <taxon>Lymnaeoidea</taxon>
        <taxon>Lymnaeidae</taxon>
        <taxon>Lymnaea</taxon>
    </lineage>
</organism>
<dbReference type="AlphaFoldDB" id="A0AAV2I382"/>
<keyword evidence="2" id="KW-1185">Reference proteome</keyword>
<comment type="caution">
    <text evidence="1">The sequence shown here is derived from an EMBL/GenBank/DDBJ whole genome shotgun (WGS) entry which is preliminary data.</text>
</comment>
<gene>
    <name evidence="1" type="ORF">GSLYS_00014687001</name>
</gene>
<dbReference type="EMBL" id="CAXITT010000411">
    <property type="protein sequence ID" value="CAL1541045.1"/>
    <property type="molecule type" value="Genomic_DNA"/>
</dbReference>
<name>A0AAV2I382_LYMST</name>
<accession>A0AAV2I382</accession>
<reference evidence="1 2" key="1">
    <citation type="submission" date="2024-04" db="EMBL/GenBank/DDBJ databases">
        <authorList>
            <consortium name="Genoscope - CEA"/>
            <person name="William W."/>
        </authorList>
    </citation>
    <scope>NUCLEOTIDE SEQUENCE [LARGE SCALE GENOMIC DNA]</scope>
</reference>
<evidence type="ECO:0000313" key="2">
    <source>
        <dbReference type="Proteomes" id="UP001497497"/>
    </source>
</evidence>
<sequence length="100" mass="10539">MTIHRLKCHCLLGNFSTSPDYLHPTVNSLPPTKMAPSADVSNVKLGASVSYNCNDTPSRSGAQGKTRSVVASQKSGVYCSYSDTSNNVQGSNRNTMGSPG</sequence>
<feature type="non-terminal residue" evidence="1">
    <location>
        <position position="100"/>
    </location>
</feature>
<proteinExistence type="predicted"/>
<dbReference type="Proteomes" id="UP001497497">
    <property type="component" value="Unassembled WGS sequence"/>
</dbReference>
<protein>
    <submittedName>
        <fullName evidence="1">Uncharacterized protein</fullName>
    </submittedName>
</protein>